<dbReference type="Gene3D" id="1.10.287.1490">
    <property type="match status" value="1"/>
</dbReference>
<evidence type="ECO:0000313" key="3">
    <source>
        <dbReference type="EMBL" id="KAK2570612.1"/>
    </source>
</evidence>
<keyword evidence="1" id="KW-0175">Coiled coil</keyword>
<dbReference type="EMBL" id="JARQWQ010000007">
    <property type="protein sequence ID" value="KAK2570612.1"/>
    <property type="molecule type" value="Genomic_DNA"/>
</dbReference>
<evidence type="ECO:0000256" key="2">
    <source>
        <dbReference type="SAM" id="MobiDB-lite"/>
    </source>
</evidence>
<accession>A0AAD9R078</accession>
<dbReference type="AlphaFoldDB" id="A0AAD9R078"/>
<evidence type="ECO:0000313" key="4">
    <source>
        <dbReference type="Proteomes" id="UP001249851"/>
    </source>
</evidence>
<dbReference type="SUPFAM" id="SSF57997">
    <property type="entry name" value="Tropomyosin"/>
    <property type="match status" value="1"/>
</dbReference>
<dbReference type="Proteomes" id="UP001249851">
    <property type="component" value="Unassembled WGS sequence"/>
</dbReference>
<proteinExistence type="predicted"/>
<keyword evidence="4" id="KW-1185">Reference proteome</keyword>
<name>A0AAD9R078_ACRCE</name>
<organism evidence="3 4">
    <name type="scientific">Acropora cervicornis</name>
    <name type="common">Staghorn coral</name>
    <dbReference type="NCBI Taxonomy" id="6130"/>
    <lineage>
        <taxon>Eukaryota</taxon>
        <taxon>Metazoa</taxon>
        <taxon>Cnidaria</taxon>
        <taxon>Anthozoa</taxon>
        <taxon>Hexacorallia</taxon>
        <taxon>Scleractinia</taxon>
        <taxon>Astrocoeniina</taxon>
        <taxon>Acroporidae</taxon>
        <taxon>Acropora</taxon>
    </lineage>
</organism>
<sequence length="510" mass="59425">MMKDYYYEDFEALSQTAREVWLAEQCAAYETQIQNLSRERGKDHFTEELYRKLKQVTRRWQSWNHRAFGGVTSRGNVQLRGILLPKSQSNTPDPNVLQRFDELCSSFENLLDRFTKGIFQPLTDFFQNAKVLSHLKSVPKDLEKVLNQWNSLLTCGAIDEKLFSRTSSEGLYPVGIRNRIPDFDLVLRLIPDLTEKAYEALRLARRWRLIGKTSASSVSQREETYTIISREETPKSQKRRRGSKSSKRVHSLEEELEESKAQCVSLETELNKSNMKCEAIEKEVAMYRQQCNQLENELEAVRKRCEILKEKLENAKRESKNASNEKESSQEYCRVLQQELNNARLKYCSQKVKFINTKKRFVLVTNQLNKTREQLKQLEGELEARQKHCQALQIRLANSKKNIFTQGNMLDVLQNQCYKLKEALDGTKAKCLELTCELETSQGKCSSLEKEVDLMKEQFQDLHAELKKAKAREEMLTKENSQLRQLVQDKGLEEQDFVLVNLHTPDLDPS</sequence>
<reference evidence="3" key="2">
    <citation type="journal article" date="2023" name="Science">
        <title>Genomic signatures of disease resistance in endangered staghorn corals.</title>
        <authorList>
            <person name="Vollmer S.V."/>
            <person name="Selwyn J.D."/>
            <person name="Despard B.A."/>
            <person name="Roesel C.L."/>
        </authorList>
    </citation>
    <scope>NUCLEOTIDE SEQUENCE</scope>
    <source>
        <strain evidence="3">K2</strain>
    </source>
</reference>
<feature type="coiled-coil region" evidence="1">
    <location>
        <begin position="361"/>
        <end position="486"/>
    </location>
</feature>
<feature type="compositionally biased region" description="Basic residues" evidence="2">
    <location>
        <begin position="236"/>
        <end position="249"/>
    </location>
</feature>
<feature type="region of interest" description="Disordered" evidence="2">
    <location>
        <begin position="221"/>
        <end position="253"/>
    </location>
</feature>
<gene>
    <name evidence="3" type="ORF">P5673_004295</name>
</gene>
<reference evidence="3" key="1">
    <citation type="journal article" date="2023" name="G3 (Bethesda)">
        <title>Whole genome assembly and annotation of the endangered Caribbean coral Acropora cervicornis.</title>
        <authorList>
            <person name="Selwyn J.D."/>
            <person name="Vollmer S.V."/>
        </authorList>
    </citation>
    <scope>NUCLEOTIDE SEQUENCE</scope>
    <source>
        <strain evidence="3">K2</strain>
    </source>
</reference>
<evidence type="ECO:0000256" key="1">
    <source>
        <dbReference type="SAM" id="Coils"/>
    </source>
</evidence>
<comment type="caution">
    <text evidence="3">The sequence shown here is derived from an EMBL/GenBank/DDBJ whole genome shotgun (WGS) entry which is preliminary data.</text>
</comment>
<protein>
    <submittedName>
        <fullName evidence="3">Uncharacterized protein</fullName>
    </submittedName>
</protein>
<feature type="compositionally biased region" description="Basic and acidic residues" evidence="2">
    <location>
        <begin position="221"/>
        <end position="235"/>
    </location>
</feature>